<dbReference type="Pfam" id="PF02571">
    <property type="entry name" value="CbiJ"/>
    <property type="match status" value="1"/>
</dbReference>
<gene>
    <name evidence="4" type="ORF">CEJ86_18425</name>
</gene>
<dbReference type="Proteomes" id="UP000231987">
    <property type="component" value="Unassembled WGS sequence"/>
</dbReference>
<sequence>MAEPLFDMSATGRPRILILGGTTEARQLAERLVCEPHYDAAISLAGRTADPRPQPLPTRIGGFGGAEGLAAFLRERNIALLIDATHPFAARISLNAAAAAKMTGTPLLALRRPAWAAEPGDRWTCVGSVAEAVSALGEEPRRVLLAIGRQEAYHFEKAPQHSYVVRSVDPVMPPLDLPDVTAILASGPFAQTDETELLERHGIDVIVAKNSGGAATYGKIAAARHLGIEVVMVERHKPADVQSVGDCDEALERIRQWLSPVKDRGV</sequence>
<dbReference type="GO" id="GO:0016994">
    <property type="term" value="F:precorrin-6A reductase activity"/>
    <property type="evidence" value="ECO:0007669"/>
    <property type="project" value="InterPro"/>
</dbReference>
<dbReference type="UniPathway" id="UPA00148"/>
<evidence type="ECO:0000313" key="4">
    <source>
        <dbReference type="EMBL" id="PJR13996.1"/>
    </source>
</evidence>
<comment type="pathway">
    <text evidence="1">Cofactor biosynthesis; adenosylcobalamin biosynthesis.</text>
</comment>
<comment type="caution">
    <text evidence="4">The sequence shown here is derived from an EMBL/GenBank/DDBJ whole genome shotgun (WGS) entry which is preliminary data.</text>
</comment>
<keyword evidence="2" id="KW-0169">Cobalamin biosynthesis</keyword>
<evidence type="ECO:0000256" key="3">
    <source>
        <dbReference type="ARBA" id="ARBA00023002"/>
    </source>
</evidence>
<accession>A0A2J0Z0G2</accession>
<organism evidence="4 5">
    <name type="scientific">Rhizobium meliloti</name>
    <name type="common">Ensifer meliloti</name>
    <name type="synonym">Sinorhizobium meliloti</name>
    <dbReference type="NCBI Taxonomy" id="382"/>
    <lineage>
        <taxon>Bacteria</taxon>
        <taxon>Pseudomonadati</taxon>
        <taxon>Pseudomonadota</taxon>
        <taxon>Alphaproteobacteria</taxon>
        <taxon>Hyphomicrobiales</taxon>
        <taxon>Rhizobiaceae</taxon>
        <taxon>Sinorhizobium/Ensifer group</taxon>
        <taxon>Sinorhizobium</taxon>
    </lineage>
</organism>
<dbReference type="NCBIfam" id="TIGR00715">
    <property type="entry name" value="precor6x_red"/>
    <property type="match status" value="1"/>
</dbReference>
<evidence type="ECO:0000256" key="1">
    <source>
        <dbReference type="ARBA" id="ARBA00004953"/>
    </source>
</evidence>
<dbReference type="PANTHER" id="PTHR36925:SF1">
    <property type="entry name" value="COBALT-PRECORRIN-6A REDUCTASE"/>
    <property type="match status" value="1"/>
</dbReference>
<evidence type="ECO:0000313" key="5">
    <source>
        <dbReference type="Proteomes" id="UP000231987"/>
    </source>
</evidence>
<proteinExistence type="predicted"/>
<dbReference type="AlphaFoldDB" id="A0A2J0Z0G2"/>
<dbReference type="PROSITE" id="PS51014">
    <property type="entry name" value="COBK_CBIJ"/>
    <property type="match status" value="1"/>
</dbReference>
<dbReference type="GO" id="GO:0009236">
    <property type="term" value="P:cobalamin biosynthetic process"/>
    <property type="evidence" value="ECO:0007669"/>
    <property type="project" value="UniProtKB-UniPathway"/>
</dbReference>
<dbReference type="NCBIfam" id="NF005968">
    <property type="entry name" value="PRK08057.1-2"/>
    <property type="match status" value="1"/>
</dbReference>
<name>A0A2J0Z0G2_RHIML</name>
<keyword evidence="3" id="KW-0560">Oxidoreductase</keyword>
<evidence type="ECO:0000256" key="2">
    <source>
        <dbReference type="ARBA" id="ARBA00022573"/>
    </source>
</evidence>
<dbReference type="InterPro" id="IPR003723">
    <property type="entry name" value="Precorrin-6x_reduct"/>
</dbReference>
<dbReference type="EMBL" id="NJGD01000008">
    <property type="protein sequence ID" value="PJR13996.1"/>
    <property type="molecule type" value="Genomic_DNA"/>
</dbReference>
<protein>
    <submittedName>
        <fullName evidence="4">Cobalt-precorrin-6A reductase</fullName>
    </submittedName>
</protein>
<reference evidence="4 5" key="1">
    <citation type="submission" date="2017-06" db="EMBL/GenBank/DDBJ databases">
        <title>Ensifer strains isolated from leguminous trees and herbs display diverse denitrification phenotypes with some acting as strong N2O sinks.</title>
        <authorList>
            <person name="Woliy K."/>
            <person name="Mania D."/>
            <person name="Bakken L.R."/>
            <person name="Frostegard A."/>
        </authorList>
    </citation>
    <scope>NUCLEOTIDE SEQUENCE [LARGE SCALE GENOMIC DNA]</scope>
    <source>
        <strain evidence="4 5">AC50a</strain>
    </source>
</reference>
<dbReference type="PANTHER" id="PTHR36925">
    <property type="entry name" value="COBALT-PRECORRIN-6A REDUCTASE"/>
    <property type="match status" value="1"/>
</dbReference>
<dbReference type="RefSeq" id="WP_100673052.1">
    <property type="nucleotide sequence ID" value="NZ_NJGD01000008.1"/>
</dbReference>